<evidence type="ECO:0000313" key="3">
    <source>
        <dbReference type="Proteomes" id="UP000293520"/>
    </source>
</evidence>
<reference evidence="2 3" key="1">
    <citation type="submission" date="2019-02" db="EMBL/GenBank/DDBJ databases">
        <title>Paracoccus subflavus sp. nov., isolated from marine sediment of the Pacific Ocean.</title>
        <authorList>
            <person name="Zhang G."/>
        </authorList>
    </citation>
    <scope>NUCLEOTIDE SEQUENCE [LARGE SCALE GENOMIC DNA]</scope>
    <source>
        <strain evidence="2 3">GY0581</strain>
    </source>
</reference>
<accession>A0A4Q9FY92</accession>
<dbReference type="InterPro" id="IPR029044">
    <property type="entry name" value="Nucleotide-diphossugar_trans"/>
</dbReference>
<gene>
    <name evidence="2" type="ORF">EYE42_11200</name>
</gene>
<dbReference type="AlphaFoldDB" id="A0A4Q9FY92"/>
<dbReference type="SUPFAM" id="SSF53448">
    <property type="entry name" value="Nucleotide-diphospho-sugar transferases"/>
    <property type="match status" value="1"/>
</dbReference>
<evidence type="ECO:0000256" key="1">
    <source>
        <dbReference type="SAM" id="MobiDB-lite"/>
    </source>
</evidence>
<evidence type="ECO:0000313" key="2">
    <source>
        <dbReference type="EMBL" id="TBN38998.1"/>
    </source>
</evidence>
<proteinExistence type="predicted"/>
<dbReference type="OrthoDB" id="1997677at2"/>
<dbReference type="GO" id="GO:0016740">
    <property type="term" value="F:transferase activity"/>
    <property type="evidence" value="ECO:0007669"/>
    <property type="project" value="UniProtKB-KW"/>
</dbReference>
<protein>
    <submittedName>
        <fullName evidence="2">Glycosyltransferase family 2 protein</fullName>
    </submittedName>
</protein>
<feature type="region of interest" description="Disordered" evidence="1">
    <location>
        <begin position="270"/>
        <end position="293"/>
    </location>
</feature>
<dbReference type="Gene3D" id="3.90.550.20">
    <property type="match status" value="1"/>
</dbReference>
<keyword evidence="3" id="KW-1185">Reference proteome</keyword>
<name>A0A4Q9FY92_9RHOB</name>
<dbReference type="Proteomes" id="UP000293520">
    <property type="component" value="Unassembled WGS sequence"/>
</dbReference>
<organism evidence="2 3">
    <name type="scientific">Paracoccus subflavus</name>
    <dbReference type="NCBI Taxonomy" id="2528244"/>
    <lineage>
        <taxon>Bacteria</taxon>
        <taxon>Pseudomonadati</taxon>
        <taxon>Pseudomonadota</taxon>
        <taxon>Alphaproteobacteria</taxon>
        <taxon>Rhodobacterales</taxon>
        <taxon>Paracoccaceae</taxon>
        <taxon>Paracoccus</taxon>
    </lineage>
</organism>
<dbReference type="RefSeq" id="WP_130991420.1">
    <property type="nucleotide sequence ID" value="NZ_SISK01000008.1"/>
</dbReference>
<comment type="caution">
    <text evidence="2">The sequence shown here is derived from an EMBL/GenBank/DDBJ whole genome shotgun (WGS) entry which is preliminary data.</text>
</comment>
<dbReference type="Pfam" id="PF13704">
    <property type="entry name" value="Glyco_tranf_2_4"/>
    <property type="match status" value="1"/>
</dbReference>
<sequence>MAGLARIGSLWIDGPLSWIERASIASFLDLGHDYVLYTYGQIENAPPGTRIEDARSVWPNDDIILHSRAQSPAIHADVFRAVMVRQTGRVWTDTDIIALRPFPAALDWFIGHERMDRPFLGNAVMGFPRQSRTMQDLWAFLTGDYPIPPWFNARGRHALEENRANGIPVNLGDYPWGTTGPVALTHFAQATGEFHLAQPQATFFPVTFQQRKALTHPALADTLDDLLDREQSLCLHLYSRWLRKYTGGGLPARTSWLGSHLRRQGLADYPAGDAGVRRKRPKPPPDPAPENGDAVLADLAERKAAAPDLIRSSPHGRVVLVTMAKDEGPYVLEWVAYHHLMGFTDILAFTNDCTDGTDLMLDALAGIGLVTHLDNPALRDLPPQSRALKRANDHPLIRAADWVMVMDLDEFLAVRTGAGQVGDLIGRIEAEGAAAMPLTWRFFGSGAQDRPDDRPVIERLTRAAGDDFVKGFGVKTLFRQMDYLRLAIHRPRIIRKRERQGPLDLNWINGSGEPIDGKVMSWRQTRQTAGYILGQVNHYGVKSAEEYLLRGLRGDVLNNHGKYDKDYFGRFDRNEVTDLTAAAMAPRVKALTRRLLQEPAVAQAARIIADRSADRLARLRAAPGYARMMADLRGTGA</sequence>
<keyword evidence="2" id="KW-0808">Transferase</keyword>
<dbReference type="EMBL" id="SISK01000008">
    <property type="protein sequence ID" value="TBN38998.1"/>
    <property type="molecule type" value="Genomic_DNA"/>
</dbReference>